<organism evidence="3 4">
    <name type="scientific">Metalysinibacillus jejuensis</name>
    <dbReference type="NCBI Taxonomy" id="914327"/>
    <lineage>
        <taxon>Bacteria</taxon>
        <taxon>Bacillati</taxon>
        <taxon>Bacillota</taxon>
        <taxon>Bacilli</taxon>
        <taxon>Bacillales</taxon>
        <taxon>Caryophanaceae</taxon>
        <taxon>Metalysinibacillus</taxon>
    </lineage>
</organism>
<dbReference type="PIRSF" id="PIRSF015034">
    <property type="entry name" value="YacH"/>
    <property type="match status" value="1"/>
</dbReference>
<dbReference type="PANTHER" id="PTHR38430">
    <property type="entry name" value="PROTEIN-ARGININE KINASE ACTIVATOR PROTEIN"/>
    <property type="match status" value="1"/>
</dbReference>
<dbReference type="GO" id="GO:1990170">
    <property type="term" value="P:stress response to cadmium ion"/>
    <property type="evidence" value="ECO:0007669"/>
    <property type="project" value="TreeGrafter"/>
</dbReference>
<dbReference type="PROSITE" id="PS50151">
    <property type="entry name" value="UVR"/>
    <property type="match status" value="1"/>
</dbReference>
<dbReference type="OrthoDB" id="9788704at2"/>
<name>A0A921N9M9_9BACL</name>
<dbReference type="AlphaFoldDB" id="A0A921N9M9"/>
<evidence type="ECO:0000259" key="2">
    <source>
        <dbReference type="PROSITE" id="PS50151"/>
    </source>
</evidence>
<comment type="caution">
    <text evidence="3">The sequence shown here is derived from an EMBL/GenBank/DDBJ whole genome shotgun (WGS) entry which is preliminary data.</text>
</comment>
<dbReference type="InterPro" id="IPR001943">
    <property type="entry name" value="UVR_dom"/>
</dbReference>
<dbReference type="GO" id="GO:0050897">
    <property type="term" value="F:cobalt ion binding"/>
    <property type="evidence" value="ECO:0007669"/>
    <property type="project" value="TreeGrafter"/>
</dbReference>
<evidence type="ECO:0000313" key="3">
    <source>
        <dbReference type="EMBL" id="HJH10345.1"/>
    </source>
</evidence>
<dbReference type="EMBL" id="DYTV01000015">
    <property type="protein sequence ID" value="HJH10345.1"/>
    <property type="molecule type" value="Genomic_DNA"/>
</dbReference>
<feature type="coiled-coil region" evidence="1">
    <location>
        <begin position="132"/>
        <end position="178"/>
    </location>
</feature>
<dbReference type="GO" id="GO:0008270">
    <property type="term" value="F:zinc ion binding"/>
    <property type="evidence" value="ECO:0007669"/>
    <property type="project" value="TreeGrafter"/>
</dbReference>
<dbReference type="PANTHER" id="PTHR38430:SF1">
    <property type="entry name" value="PROTEIN-ARGININE KINASE ACTIVATOR PROTEIN"/>
    <property type="match status" value="1"/>
</dbReference>
<sequence>MNKEKKVSNVLCERCEQRQAVITVSKNTNGEQEVHHYCEKCAPNFYPFTNELPKEPISIQQLLANWQAPKNVRKEQLRCTGCGYTYAHFRKTGRFGCAKCYDTFIDQMPKILQPIQADLQHVGAMPTAVENKKTIKKQITELRDQMQLAITQEAFEEAATLRDNIRELETRLKGGETDGEY</sequence>
<protein>
    <submittedName>
        <fullName evidence="3">UvrB/UvrC motif-containing protein</fullName>
    </submittedName>
</protein>
<dbReference type="GO" id="GO:1990169">
    <property type="term" value="P:stress response to copper ion"/>
    <property type="evidence" value="ECO:0007669"/>
    <property type="project" value="TreeGrafter"/>
</dbReference>
<dbReference type="RefSeq" id="WP_108305955.1">
    <property type="nucleotide sequence ID" value="NZ_QAFW01000002.1"/>
</dbReference>
<dbReference type="GO" id="GO:0005507">
    <property type="term" value="F:copper ion binding"/>
    <property type="evidence" value="ECO:0007669"/>
    <property type="project" value="TreeGrafter"/>
</dbReference>
<dbReference type="Proteomes" id="UP000700212">
    <property type="component" value="Unassembled WGS sequence"/>
</dbReference>
<dbReference type="InterPro" id="IPR036876">
    <property type="entry name" value="UVR_dom_sf"/>
</dbReference>
<reference evidence="3" key="1">
    <citation type="journal article" date="2021" name="PeerJ">
        <title>Extensive microbial diversity within the chicken gut microbiome revealed by metagenomics and culture.</title>
        <authorList>
            <person name="Gilroy R."/>
            <person name="Ravi A."/>
            <person name="Getino M."/>
            <person name="Pursley I."/>
            <person name="Horton D.L."/>
            <person name="Alikhan N.F."/>
            <person name="Baker D."/>
            <person name="Gharbi K."/>
            <person name="Hall N."/>
            <person name="Watson M."/>
            <person name="Adriaenssens E.M."/>
            <person name="Foster-Nyarko E."/>
            <person name="Jarju S."/>
            <person name="Secka A."/>
            <person name="Antonio M."/>
            <person name="Oren A."/>
            <person name="Chaudhuri R.R."/>
            <person name="La Ragione R."/>
            <person name="Hildebrand F."/>
            <person name="Pallen M.J."/>
        </authorList>
    </citation>
    <scope>NUCLEOTIDE SEQUENCE</scope>
    <source>
        <strain evidence="3">CHK160-4876</strain>
    </source>
</reference>
<dbReference type="InterPro" id="IPR025542">
    <property type="entry name" value="YacH"/>
</dbReference>
<dbReference type="GO" id="GO:0046870">
    <property type="term" value="F:cadmium ion binding"/>
    <property type="evidence" value="ECO:0007669"/>
    <property type="project" value="TreeGrafter"/>
</dbReference>
<evidence type="ECO:0000256" key="1">
    <source>
        <dbReference type="SAM" id="Coils"/>
    </source>
</evidence>
<reference evidence="3" key="2">
    <citation type="submission" date="2021-09" db="EMBL/GenBank/DDBJ databases">
        <authorList>
            <person name="Gilroy R."/>
        </authorList>
    </citation>
    <scope>NUCLEOTIDE SEQUENCE</scope>
    <source>
        <strain evidence="3">CHK160-4876</strain>
    </source>
</reference>
<dbReference type="Pfam" id="PF02151">
    <property type="entry name" value="UVR"/>
    <property type="match status" value="1"/>
</dbReference>
<proteinExistence type="predicted"/>
<dbReference type="SUPFAM" id="SSF46600">
    <property type="entry name" value="C-terminal UvrC-binding domain of UvrB"/>
    <property type="match status" value="1"/>
</dbReference>
<gene>
    <name evidence="3" type="ORF">K8V30_01410</name>
</gene>
<dbReference type="Gene3D" id="4.10.860.10">
    <property type="entry name" value="UVR domain"/>
    <property type="match status" value="1"/>
</dbReference>
<feature type="domain" description="UVR" evidence="2">
    <location>
        <begin position="136"/>
        <end position="171"/>
    </location>
</feature>
<keyword evidence="1" id="KW-0175">Coiled coil</keyword>
<accession>A0A921N9M9</accession>
<evidence type="ECO:0000313" key="4">
    <source>
        <dbReference type="Proteomes" id="UP000700212"/>
    </source>
</evidence>